<evidence type="ECO:0000313" key="2">
    <source>
        <dbReference type="EMBL" id="RPF52238.1"/>
    </source>
</evidence>
<organism evidence="2 3">
    <name type="scientific">Aquisalibacillus elongatus</name>
    <dbReference type="NCBI Taxonomy" id="485577"/>
    <lineage>
        <taxon>Bacteria</taxon>
        <taxon>Bacillati</taxon>
        <taxon>Bacillota</taxon>
        <taxon>Bacilli</taxon>
        <taxon>Bacillales</taxon>
        <taxon>Bacillaceae</taxon>
        <taxon>Aquisalibacillus</taxon>
    </lineage>
</organism>
<dbReference type="AlphaFoldDB" id="A0A3N5BR98"/>
<keyword evidence="1" id="KW-0472">Membrane</keyword>
<keyword evidence="3" id="KW-1185">Reference proteome</keyword>
<feature type="transmembrane region" description="Helical" evidence="1">
    <location>
        <begin position="12"/>
        <end position="34"/>
    </location>
</feature>
<proteinExistence type="predicted"/>
<sequence length="194" mass="22033">MSQISKKEKIIASIILALIGLFIIWVTGLLNMWLNGMSHVMGDSDFKHQSSLIEEEQTVELDLSDLSINEGKTLYMNETQHIYVSEVLEQEGYYEVVFRSKGNYGYEGATLVTGIKYQTDEPYSSTLVADAVATLNGQTQELHTSRSTSLIYRDGDEFGYYIPKSGIDVSQNHIVEITVTGLVYNRWFNFDRVY</sequence>
<dbReference type="RefSeq" id="WP_124222487.1">
    <property type="nucleotide sequence ID" value="NZ_RKRF01000010.1"/>
</dbReference>
<keyword evidence="1" id="KW-1133">Transmembrane helix</keyword>
<gene>
    <name evidence="2" type="ORF">EDC24_2231</name>
</gene>
<protein>
    <submittedName>
        <fullName evidence="2">Uncharacterized protein</fullName>
    </submittedName>
</protein>
<reference evidence="2 3" key="1">
    <citation type="submission" date="2018-11" db="EMBL/GenBank/DDBJ databases">
        <title>Genomic Encyclopedia of Type Strains, Phase IV (KMG-IV): sequencing the most valuable type-strain genomes for metagenomic binning, comparative biology and taxonomic classification.</title>
        <authorList>
            <person name="Goeker M."/>
        </authorList>
    </citation>
    <scope>NUCLEOTIDE SEQUENCE [LARGE SCALE GENOMIC DNA]</scope>
    <source>
        <strain evidence="2 3">DSM 18090</strain>
    </source>
</reference>
<name>A0A3N5BR98_9BACI</name>
<dbReference type="EMBL" id="RKRF01000010">
    <property type="protein sequence ID" value="RPF52238.1"/>
    <property type="molecule type" value="Genomic_DNA"/>
</dbReference>
<dbReference type="Proteomes" id="UP000276443">
    <property type="component" value="Unassembled WGS sequence"/>
</dbReference>
<comment type="caution">
    <text evidence="2">The sequence shown here is derived from an EMBL/GenBank/DDBJ whole genome shotgun (WGS) entry which is preliminary data.</text>
</comment>
<evidence type="ECO:0000256" key="1">
    <source>
        <dbReference type="SAM" id="Phobius"/>
    </source>
</evidence>
<keyword evidence="1" id="KW-0812">Transmembrane</keyword>
<dbReference type="OrthoDB" id="2589718at2"/>
<evidence type="ECO:0000313" key="3">
    <source>
        <dbReference type="Proteomes" id="UP000276443"/>
    </source>
</evidence>
<accession>A0A3N5BR98</accession>